<dbReference type="GO" id="GO:0009089">
    <property type="term" value="P:lysine biosynthetic process via diaminopimelate"/>
    <property type="evidence" value="ECO:0007669"/>
    <property type="project" value="UniProtKB-UniPathway"/>
</dbReference>
<dbReference type="UniPathway" id="UPA00034">
    <property type="reaction ID" value="UER00025"/>
</dbReference>
<evidence type="ECO:0000313" key="8">
    <source>
        <dbReference type="EMBL" id="ACO64449.1"/>
    </source>
</evidence>
<comment type="pathway">
    <text evidence="1">Amino-acid biosynthesis; L-lysine biosynthesis via DAP pathway; DL-2,6-diaminopimelate from LL-2,6-diaminopimelate: step 1/1.</text>
</comment>
<dbReference type="GeneID" id="8244120"/>
<dbReference type="eggNOG" id="ENOG502QQKJ">
    <property type="taxonomic scope" value="Eukaryota"/>
</dbReference>
<evidence type="ECO:0000256" key="7">
    <source>
        <dbReference type="ARBA" id="ARBA00051712"/>
    </source>
</evidence>
<dbReference type="Pfam" id="PF01678">
    <property type="entry name" value="DAP_epimerase"/>
    <property type="match status" value="2"/>
</dbReference>
<dbReference type="FunCoup" id="C1E847">
    <property type="interactions" value="652"/>
</dbReference>
<dbReference type="FunFam" id="3.10.310.10:FF:000009">
    <property type="entry name" value="Diaminopimelate epimerase chloroplastic"/>
    <property type="match status" value="1"/>
</dbReference>
<evidence type="ECO:0000256" key="2">
    <source>
        <dbReference type="ARBA" id="ARBA00010219"/>
    </source>
</evidence>
<dbReference type="PANTHER" id="PTHR31689">
    <property type="entry name" value="DIAMINOPIMELATE EPIMERASE, CHLOROPLASTIC"/>
    <property type="match status" value="1"/>
</dbReference>
<dbReference type="HAMAP" id="MF_00197">
    <property type="entry name" value="DAP_epimerase"/>
    <property type="match status" value="1"/>
</dbReference>
<dbReference type="PANTHER" id="PTHR31689:SF0">
    <property type="entry name" value="DIAMINOPIMELATE EPIMERASE"/>
    <property type="match status" value="1"/>
</dbReference>
<dbReference type="GO" id="GO:0005829">
    <property type="term" value="C:cytosol"/>
    <property type="evidence" value="ECO:0007669"/>
    <property type="project" value="TreeGrafter"/>
</dbReference>
<sequence length="331" mass="35422">MSASASALVAPSAVRGLASHRVVRRAGARRRCVAVAAAADAVKFYKYQGLGNDFVLVDNRDSSEIKLSSERCAQLCDRNFGIGADGVIFAMPPGLVQKDEDYSMRMYNSDGTEPEMCGNGIRCLANFVAKMDGADPKAYKVGTLAGLIQPEVRADGQVSVDMGEPTLDPPKVPCTFEATQDGAAVRAKMEVDGETWLVTAVSMGNPHCVTFGKEGECDEEGIKVDSFALSHYGPMFEKHPAFPAKTNTEFTEVVNRNYVKMHVWERGAGATLACGTGACATVVAAVLEGRTERKCTVELPGGPLEIEWRESDNRVIMTGPAELVFDGVVAV</sequence>
<keyword evidence="4" id="KW-0028">Amino-acid biosynthesis</keyword>
<evidence type="ECO:0000256" key="1">
    <source>
        <dbReference type="ARBA" id="ARBA00005196"/>
    </source>
</evidence>
<dbReference type="InParanoid" id="C1E847"/>
<dbReference type="Proteomes" id="UP000002009">
    <property type="component" value="Chromosome 6"/>
</dbReference>
<keyword evidence="6" id="KW-0413">Isomerase</keyword>
<gene>
    <name evidence="8" type="ORF">MICPUN_59246</name>
</gene>
<accession>C1E847</accession>
<dbReference type="PROSITE" id="PS01326">
    <property type="entry name" value="DAP_EPIMERASE"/>
    <property type="match status" value="1"/>
</dbReference>
<dbReference type="KEGG" id="mis:MICPUN_59246"/>
<dbReference type="SUPFAM" id="SSF54506">
    <property type="entry name" value="Diaminopimelate epimerase-like"/>
    <property type="match status" value="2"/>
</dbReference>
<evidence type="ECO:0000256" key="6">
    <source>
        <dbReference type="ARBA" id="ARBA00023235"/>
    </source>
</evidence>
<dbReference type="Gene3D" id="3.10.310.10">
    <property type="entry name" value="Diaminopimelate Epimerase, Chain A, domain 1"/>
    <property type="match status" value="2"/>
</dbReference>
<proteinExistence type="inferred from homology"/>
<reference evidence="8 9" key="1">
    <citation type="journal article" date="2009" name="Science">
        <title>Green evolution and dynamic adaptations revealed by genomes of the marine picoeukaryotes Micromonas.</title>
        <authorList>
            <person name="Worden A.Z."/>
            <person name="Lee J.H."/>
            <person name="Mock T."/>
            <person name="Rouze P."/>
            <person name="Simmons M.P."/>
            <person name="Aerts A.L."/>
            <person name="Allen A.E."/>
            <person name="Cuvelier M.L."/>
            <person name="Derelle E."/>
            <person name="Everett M.V."/>
            <person name="Foulon E."/>
            <person name="Grimwood J."/>
            <person name="Gundlach H."/>
            <person name="Henrissat B."/>
            <person name="Napoli C."/>
            <person name="McDonald S.M."/>
            <person name="Parker M.S."/>
            <person name="Rombauts S."/>
            <person name="Salamov A."/>
            <person name="Von Dassow P."/>
            <person name="Badger J.H."/>
            <person name="Coutinho P.M."/>
            <person name="Demir E."/>
            <person name="Dubchak I."/>
            <person name="Gentemann C."/>
            <person name="Eikrem W."/>
            <person name="Gready J.E."/>
            <person name="John U."/>
            <person name="Lanier W."/>
            <person name="Lindquist E.A."/>
            <person name="Lucas S."/>
            <person name="Mayer K.F."/>
            <person name="Moreau H."/>
            <person name="Not F."/>
            <person name="Otillar R."/>
            <person name="Panaud O."/>
            <person name="Pangilinan J."/>
            <person name="Paulsen I."/>
            <person name="Piegu B."/>
            <person name="Poliakov A."/>
            <person name="Robbens S."/>
            <person name="Schmutz J."/>
            <person name="Toulza E."/>
            <person name="Wyss T."/>
            <person name="Zelensky A."/>
            <person name="Zhou K."/>
            <person name="Armbrust E.V."/>
            <person name="Bhattacharya D."/>
            <person name="Goodenough U.W."/>
            <person name="Van de Peer Y."/>
            <person name="Grigoriev I.V."/>
        </authorList>
    </citation>
    <scope>NUCLEOTIDE SEQUENCE [LARGE SCALE GENOMIC DNA]</scope>
    <source>
        <strain evidence="9">RCC299 / NOUM17</strain>
    </source>
</reference>
<organism evidence="8 9">
    <name type="scientific">Micromonas commoda (strain RCC299 / NOUM17 / CCMP2709)</name>
    <name type="common">Picoplanktonic green alga</name>
    <dbReference type="NCBI Taxonomy" id="296587"/>
    <lineage>
        <taxon>Eukaryota</taxon>
        <taxon>Viridiplantae</taxon>
        <taxon>Chlorophyta</taxon>
        <taxon>Mamiellophyceae</taxon>
        <taxon>Mamiellales</taxon>
        <taxon>Mamiellaceae</taxon>
        <taxon>Micromonas</taxon>
    </lineage>
</organism>
<dbReference type="EC" id="5.1.1.7" evidence="3"/>
<dbReference type="RefSeq" id="XP_002503191.1">
    <property type="nucleotide sequence ID" value="XM_002503145.1"/>
</dbReference>
<evidence type="ECO:0000256" key="5">
    <source>
        <dbReference type="ARBA" id="ARBA00023154"/>
    </source>
</evidence>
<evidence type="ECO:0000256" key="4">
    <source>
        <dbReference type="ARBA" id="ARBA00022605"/>
    </source>
</evidence>
<dbReference type="OrthoDB" id="4768at2759"/>
<name>C1E847_MICCC</name>
<dbReference type="InterPro" id="IPR018510">
    <property type="entry name" value="DAP_epimerase_AS"/>
</dbReference>
<dbReference type="OMA" id="GIRCFAR"/>
<keyword evidence="5" id="KW-0457">Lysine biosynthesis</keyword>
<dbReference type="AlphaFoldDB" id="C1E847"/>
<comment type="similarity">
    <text evidence="2">Belongs to the diaminopimelate epimerase family.</text>
</comment>
<dbReference type="InterPro" id="IPR001653">
    <property type="entry name" value="DAP_epimerase_DapF"/>
</dbReference>
<dbReference type="NCBIfam" id="TIGR00652">
    <property type="entry name" value="DapF"/>
    <property type="match status" value="1"/>
</dbReference>
<keyword evidence="9" id="KW-1185">Reference proteome</keyword>
<dbReference type="EMBL" id="CP001327">
    <property type="protein sequence ID" value="ACO64449.1"/>
    <property type="molecule type" value="Genomic_DNA"/>
</dbReference>
<dbReference type="GO" id="GO:0008837">
    <property type="term" value="F:diaminopimelate epimerase activity"/>
    <property type="evidence" value="ECO:0007669"/>
    <property type="project" value="UniProtKB-EC"/>
</dbReference>
<comment type="catalytic activity">
    <reaction evidence="7">
        <text>(2S,6S)-2,6-diaminopimelate = meso-2,6-diaminopimelate</text>
        <dbReference type="Rhea" id="RHEA:15393"/>
        <dbReference type="ChEBI" id="CHEBI:57609"/>
        <dbReference type="ChEBI" id="CHEBI:57791"/>
        <dbReference type="EC" id="5.1.1.7"/>
    </reaction>
</comment>
<dbReference type="STRING" id="296587.C1E847"/>
<evidence type="ECO:0000313" key="9">
    <source>
        <dbReference type="Proteomes" id="UP000002009"/>
    </source>
</evidence>
<evidence type="ECO:0000256" key="3">
    <source>
        <dbReference type="ARBA" id="ARBA00013080"/>
    </source>
</evidence>
<protein>
    <recommendedName>
        <fullName evidence="3">diaminopimelate epimerase</fullName>
        <ecNumber evidence="3">5.1.1.7</ecNumber>
    </recommendedName>
</protein>